<evidence type="ECO:0000256" key="5">
    <source>
        <dbReference type="SAM" id="Phobius"/>
    </source>
</evidence>
<dbReference type="GO" id="GO:0065002">
    <property type="term" value="P:intracellular protein transmembrane transport"/>
    <property type="evidence" value="ECO:0007669"/>
    <property type="project" value="TreeGrafter"/>
</dbReference>
<dbReference type="PRINTS" id="PR01840">
    <property type="entry name" value="TATCFAMILY"/>
</dbReference>
<dbReference type="GO" id="GO:0033281">
    <property type="term" value="C:TAT protein transport complex"/>
    <property type="evidence" value="ECO:0007669"/>
    <property type="project" value="TreeGrafter"/>
</dbReference>
<comment type="subcellular location">
    <subcellularLocation>
        <location evidence="1">Membrane</location>
        <topology evidence="1">Multi-pass membrane protein</topology>
    </subcellularLocation>
</comment>
<keyword evidence="3 5" id="KW-1133">Transmembrane helix</keyword>
<evidence type="ECO:0000256" key="4">
    <source>
        <dbReference type="ARBA" id="ARBA00023136"/>
    </source>
</evidence>
<feature type="transmembrane region" description="Helical" evidence="5">
    <location>
        <begin position="89"/>
        <end position="110"/>
    </location>
</feature>
<feature type="transmembrane region" description="Helical" evidence="5">
    <location>
        <begin position="215"/>
        <end position="231"/>
    </location>
</feature>
<accession>A0A3B1C1M9</accession>
<dbReference type="GO" id="GO:0043953">
    <property type="term" value="P:protein transport by the Tat complex"/>
    <property type="evidence" value="ECO:0007669"/>
    <property type="project" value="TreeGrafter"/>
</dbReference>
<dbReference type="EMBL" id="UOGC01000165">
    <property type="protein sequence ID" value="VAX24416.1"/>
    <property type="molecule type" value="Genomic_DNA"/>
</dbReference>
<reference evidence="6" key="1">
    <citation type="submission" date="2018-06" db="EMBL/GenBank/DDBJ databases">
        <authorList>
            <person name="Zhirakovskaya E."/>
        </authorList>
    </citation>
    <scope>NUCLEOTIDE SEQUENCE</scope>
</reference>
<keyword evidence="2 5" id="KW-0812">Transmembrane</keyword>
<sequence>MADWDDEENTTTQKPGGEYAHKKVMRKVDEDEKLPFTIHLEELRWRMIYCAVTVFVVFIALYAISDALFQIVRKPIGTELIFLAPAEAFFVYLKISIYTAIIVSIPMILYQVWEFVAPGLLDAERKYTGAFVIFGTLFFLIGAGFCYEIVLPLGLHFLIGYAGEGLTPMISVGAYISFMFKLVLAFGAIFEMPIVIVFLAKMGIVNPASLREKRGYVVVGSFIVASILTPPDIFTQIIMAFPIIILFELSIIVAGFIVKKSPEDELKSE</sequence>
<name>A0A3B1C1M9_9ZZZZ</name>
<dbReference type="HAMAP" id="MF_00902">
    <property type="entry name" value="TatC"/>
    <property type="match status" value="1"/>
</dbReference>
<dbReference type="NCBIfam" id="TIGR00945">
    <property type="entry name" value="tatC"/>
    <property type="match status" value="1"/>
</dbReference>
<dbReference type="GO" id="GO:0009977">
    <property type="term" value="F:proton motive force dependent protein transmembrane transporter activity"/>
    <property type="evidence" value="ECO:0007669"/>
    <property type="project" value="TreeGrafter"/>
</dbReference>
<organism evidence="6">
    <name type="scientific">hydrothermal vent metagenome</name>
    <dbReference type="NCBI Taxonomy" id="652676"/>
    <lineage>
        <taxon>unclassified sequences</taxon>
        <taxon>metagenomes</taxon>
        <taxon>ecological metagenomes</taxon>
    </lineage>
</organism>
<feature type="transmembrane region" description="Helical" evidence="5">
    <location>
        <begin position="182"/>
        <end position="203"/>
    </location>
</feature>
<feature type="transmembrane region" description="Helical" evidence="5">
    <location>
        <begin position="130"/>
        <end position="150"/>
    </location>
</feature>
<feature type="transmembrane region" description="Helical" evidence="5">
    <location>
        <begin position="237"/>
        <end position="258"/>
    </location>
</feature>
<gene>
    <name evidence="6" type="ORF">MNBD_NITROSPINAE01-49</name>
</gene>
<proteinExistence type="inferred from homology"/>
<dbReference type="InterPro" id="IPR019820">
    <property type="entry name" value="Sec-indep_translocase_CS"/>
</dbReference>
<dbReference type="AlphaFoldDB" id="A0A3B1C1M9"/>
<dbReference type="PANTHER" id="PTHR30371">
    <property type="entry name" value="SEC-INDEPENDENT PROTEIN TRANSLOCASE PROTEIN TATC"/>
    <property type="match status" value="1"/>
</dbReference>
<dbReference type="PROSITE" id="PS01218">
    <property type="entry name" value="TATC"/>
    <property type="match status" value="1"/>
</dbReference>
<evidence type="ECO:0000256" key="1">
    <source>
        <dbReference type="ARBA" id="ARBA00004141"/>
    </source>
</evidence>
<keyword evidence="4 5" id="KW-0472">Membrane</keyword>
<protein>
    <submittedName>
        <fullName evidence="6">Twin-arginine translocation protein TatC</fullName>
    </submittedName>
</protein>
<evidence type="ECO:0000256" key="3">
    <source>
        <dbReference type="ARBA" id="ARBA00022989"/>
    </source>
</evidence>
<evidence type="ECO:0000256" key="2">
    <source>
        <dbReference type="ARBA" id="ARBA00022692"/>
    </source>
</evidence>
<dbReference type="PANTHER" id="PTHR30371:SF0">
    <property type="entry name" value="SEC-INDEPENDENT PROTEIN TRANSLOCASE PROTEIN TATC, CHLOROPLASTIC-RELATED"/>
    <property type="match status" value="1"/>
</dbReference>
<feature type="transmembrane region" description="Helical" evidence="5">
    <location>
        <begin position="157"/>
        <end position="176"/>
    </location>
</feature>
<dbReference type="InterPro" id="IPR002033">
    <property type="entry name" value="TatC"/>
</dbReference>
<feature type="transmembrane region" description="Helical" evidence="5">
    <location>
        <begin position="46"/>
        <end position="69"/>
    </location>
</feature>
<dbReference type="Pfam" id="PF00902">
    <property type="entry name" value="TatC"/>
    <property type="match status" value="1"/>
</dbReference>
<evidence type="ECO:0000313" key="6">
    <source>
        <dbReference type="EMBL" id="VAX24416.1"/>
    </source>
</evidence>